<dbReference type="PROSITE" id="PS51257">
    <property type="entry name" value="PROKAR_LIPOPROTEIN"/>
    <property type="match status" value="1"/>
</dbReference>
<name>A0A848QP32_9SPHN</name>
<feature type="compositionally biased region" description="Basic and acidic residues" evidence="1">
    <location>
        <begin position="47"/>
        <end position="60"/>
    </location>
</feature>
<dbReference type="EMBL" id="JABCRE010000003">
    <property type="protein sequence ID" value="NMW32639.1"/>
    <property type="molecule type" value="Genomic_DNA"/>
</dbReference>
<sequence>MRGIFTIPLTLATLALSGCIAKTALDVATLPVRAASSAVDLATTSQSEKDEKRGRELREAEKEIGKLERRYSDEREDCMDGDKNACLDARATYQEIQALLGRMPPPPPNR</sequence>
<accession>A0A848QP32</accession>
<evidence type="ECO:0000256" key="1">
    <source>
        <dbReference type="SAM" id="MobiDB-lite"/>
    </source>
</evidence>
<evidence type="ECO:0000313" key="2">
    <source>
        <dbReference type="EMBL" id="NMW32639.1"/>
    </source>
</evidence>
<gene>
    <name evidence="2" type="ORF">HKD42_11250</name>
</gene>
<dbReference type="AlphaFoldDB" id="A0A848QP32"/>
<protein>
    <recommendedName>
        <fullName evidence="4">Lipoprotein</fullName>
    </recommendedName>
</protein>
<feature type="region of interest" description="Disordered" evidence="1">
    <location>
        <begin position="41"/>
        <end position="60"/>
    </location>
</feature>
<reference evidence="2 3" key="1">
    <citation type="submission" date="2020-04" db="EMBL/GenBank/DDBJ databases">
        <authorList>
            <person name="Liu A."/>
        </authorList>
    </citation>
    <scope>NUCLEOTIDE SEQUENCE [LARGE SCALE GENOMIC DNA]</scope>
    <source>
        <strain evidence="2 3">RZ02</strain>
    </source>
</reference>
<keyword evidence="3" id="KW-1185">Reference proteome</keyword>
<comment type="caution">
    <text evidence="2">The sequence shown here is derived from an EMBL/GenBank/DDBJ whole genome shotgun (WGS) entry which is preliminary data.</text>
</comment>
<evidence type="ECO:0008006" key="4">
    <source>
        <dbReference type="Google" id="ProtNLM"/>
    </source>
</evidence>
<dbReference type="Proteomes" id="UP000561181">
    <property type="component" value="Unassembled WGS sequence"/>
</dbReference>
<organism evidence="2 3">
    <name type="scientific">Pontixanthobacter rizhaonensis</name>
    <dbReference type="NCBI Taxonomy" id="2730337"/>
    <lineage>
        <taxon>Bacteria</taxon>
        <taxon>Pseudomonadati</taxon>
        <taxon>Pseudomonadota</taxon>
        <taxon>Alphaproteobacteria</taxon>
        <taxon>Sphingomonadales</taxon>
        <taxon>Erythrobacteraceae</taxon>
        <taxon>Pontixanthobacter</taxon>
    </lineage>
</organism>
<proteinExistence type="predicted"/>
<evidence type="ECO:0000313" key="3">
    <source>
        <dbReference type="Proteomes" id="UP000561181"/>
    </source>
</evidence>
<dbReference type="RefSeq" id="WP_170013391.1">
    <property type="nucleotide sequence ID" value="NZ_JABCRE010000003.1"/>
</dbReference>